<dbReference type="EMBL" id="CP036433">
    <property type="protein sequence ID" value="QDU92293.1"/>
    <property type="molecule type" value="Genomic_DNA"/>
</dbReference>
<dbReference type="InterPro" id="IPR013320">
    <property type="entry name" value="ConA-like_dom_sf"/>
</dbReference>
<name>A0A518DKD2_9BACT</name>
<dbReference type="AlphaFoldDB" id="A0A518DKD2"/>
<dbReference type="GO" id="GO:0016989">
    <property type="term" value="F:sigma factor antagonist activity"/>
    <property type="evidence" value="ECO:0007669"/>
    <property type="project" value="TreeGrafter"/>
</dbReference>
<dbReference type="KEGG" id="lcre:Pla8534_00380"/>
<dbReference type="Pfam" id="PF13385">
    <property type="entry name" value="Laminin_G_3"/>
    <property type="match status" value="1"/>
</dbReference>
<dbReference type="Gene3D" id="2.60.120.1440">
    <property type="match status" value="1"/>
</dbReference>
<evidence type="ECO:0000256" key="2">
    <source>
        <dbReference type="ARBA" id="ARBA00023157"/>
    </source>
</evidence>
<keyword evidence="1" id="KW-0732">Signal</keyword>
<evidence type="ECO:0000313" key="7">
    <source>
        <dbReference type="Proteomes" id="UP000317648"/>
    </source>
</evidence>
<keyword evidence="2" id="KW-1015">Disulfide bond</keyword>
<keyword evidence="4" id="KW-0812">Transmembrane</keyword>
<evidence type="ECO:0000256" key="1">
    <source>
        <dbReference type="ARBA" id="ARBA00022729"/>
    </source>
</evidence>
<protein>
    <submittedName>
        <fullName evidence="6">Fec operon regulator FecR</fullName>
    </submittedName>
</protein>
<dbReference type="PANTHER" id="PTHR30273">
    <property type="entry name" value="PERIPLASMIC SIGNAL SENSOR AND SIGMA FACTOR ACTIVATOR FECR-RELATED"/>
    <property type="match status" value="1"/>
</dbReference>
<feature type="region of interest" description="Disordered" evidence="3">
    <location>
        <begin position="114"/>
        <end position="139"/>
    </location>
</feature>
<feature type="domain" description="LamG-like jellyroll fold" evidence="5">
    <location>
        <begin position="384"/>
        <end position="523"/>
    </location>
</feature>
<dbReference type="Gene3D" id="2.60.120.200">
    <property type="match status" value="1"/>
</dbReference>
<dbReference type="PANTHER" id="PTHR30273:SF2">
    <property type="entry name" value="PROTEIN FECR"/>
    <property type="match status" value="1"/>
</dbReference>
<keyword evidence="4" id="KW-0472">Membrane</keyword>
<dbReference type="SUPFAM" id="SSF49899">
    <property type="entry name" value="Concanavalin A-like lectins/glucanases"/>
    <property type="match status" value="1"/>
</dbReference>
<evidence type="ECO:0000259" key="5">
    <source>
        <dbReference type="SMART" id="SM00560"/>
    </source>
</evidence>
<dbReference type="OrthoDB" id="258532at2"/>
<accession>A0A518DKD2</accession>
<keyword evidence="4" id="KW-1133">Transmembrane helix</keyword>
<gene>
    <name evidence="6" type="ORF">Pla8534_00380</name>
</gene>
<dbReference type="InterPro" id="IPR012373">
    <property type="entry name" value="Ferrdict_sens_TM"/>
</dbReference>
<dbReference type="RefSeq" id="WP_145048115.1">
    <property type="nucleotide sequence ID" value="NZ_CP036433.1"/>
</dbReference>
<feature type="transmembrane region" description="Helical" evidence="4">
    <location>
        <begin position="79"/>
        <end position="100"/>
    </location>
</feature>
<organism evidence="6 7">
    <name type="scientific">Lignipirellula cremea</name>
    <dbReference type="NCBI Taxonomy" id="2528010"/>
    <lineage>
        <taxon>Bacteria</taxon>
        <taxon>Pseudomonadati</taxon>
        <taxon>Planctomycetota</taxon>
        <taxon>Planctomycetia</taxon>
        <taxon>Pirellulales</taxon>
        <taxon>Pirellulaceae</taxon>
        <taxon>Lignipirellula</taxon>
    </lineage>
</organism>
<dbReference type="Proteomes" id="UP000317648">
    <property type="component" value="Chromosome"/>
</dbReference>
<evidence type="ECO:0000256" key="4">
    <source>
        <dbReference type="SAM" id="Phobius"/>
    </source>
</evidence>
<evidence type="ECO:0000256" key="3">
    <source>
        <dbReference type="SAM" id="MobiDB-lite"/>
    </source>
</evidence>
<evidence type="ECO:0000313" key="6">
    <source>
        <dbReference type="EMBL" id="QDU92293.1"/>
    </source>
</evidence>
<dbReference type="Pfam" id="PF04773">
    <property type="entry name" value="FecR"/>
    <property type="match status" value="1"/>
</dbReference>
<reference evidence="6 7" key="1">
    <citation type="submission" date="2019-02" db="EMBL/GenBank/DDBJ databases">
        <title>Deep-cultivation of Planctomycetes and their phenomic and genomic characterization uncovers novel biology.</title>
        <authorList>
            <person name="Wiegand S."/>
            <person name="Jogler M."/>
            <person name="Boedeker C."/>
            <person name="Pinto D."/>
            <person name="Vollmers J."/>
            <person name="Rivas-Marin E."/>
            <person name="Kohn T."/>
            <person name="Peeters S.H."/>
            <person name="Heuer A."/>
            <person name="Rast P."/>
            <person name="Oberbeckmann S."/>
            <person name="Bunk B."/>
            <person name="Jeske O."/>
            <person name="Meyerdierks A."/>
            <person name="Storesund J.E."/>
            <person name="Kallscheuer N."/>
            <person name="Luecker S."/>
            <person name="Lage O.M."/>
            <person name="Pohl T."/>
            <person name="Merkel B.J."/>
            <person name="Hornburger P."/>
            <person name="Mueller R.-W."/>
            <person name="Bruemmer F."/>
            <person name="Labrenz M."/>
            <person name="Spormann A.M."/>
            <person name="Op den Camp H."/>
            <person name="Overmann J."/>
            <person name="Amann R."/>
            <person name="Jetten M.S.M."/>
            <person name="Mascher T."/>
            <person name="Medema M.H."/>
            <person name="Devos D.P."/>
            <person name="Kaster A.-K."/>
            <person name="Ovreas L."/>
            <person name="Rohde M."/>
            <person name="Galperin M.Y."/>
            <person name="Jogler C."/>
        </authorList>
    </citation>
    <scope>NUCLEOTIDE SEQUENCE [LARGE SCALE GENOMIC DNA]</scope>
    <source>
        <strain evidence="6 7">Pla85_3_4</strain>
    </source>
</reference>
<sequence>MNSRDLDLEALFNRLADGIASEADEEKLGALLRSRPQVRRAYREFMALHSALHWDYVATASPEPPKQSAPLASTSDSRLGWLAAFLAGTVVATVVVLAVLRPLSSKIADKPEPRVVEENRDDIRSDTSDRDRASDRVSGSEGAIAALMVDEVGAEFTEERSPDGVQFRPGEYELLKGTVHLRFAQGADLVLAGPARLNVKDAQHIRLAYGKVRVTAPPTAKGFTVATRNADYVDLGTEFGLRVDSHSGASDLYVFDGQVNVADPQSGKILSEVTEGESSRYVDDGIAAPPELNENDFPTSGAIGYQRWRQYEQELRQDKSLLAFFPFRKVADEFVLVNGLDKDAMADGRIKGARWTSGRWPGKDALLFDRDTDFVEIDIPGEHQELTIAAWVKVDRLDHVFNAILNSDGYDLGDIHLQLTRQGIPRGGVAVEGSFEETIVGNSVPLGRWTHVVSVLSAATRSHQIYVNGVLARERRWQTNQVLRPGSCRVGNWLAVEDVGPTNRALRGRVDELAIWDRALSKSEVLQLLEAGRPGML</sequence>
<dbReference type="InterPro" id="IPR006860">
    <property type="entry name" value="FecR"/>
</dbReference>
<feature type="compositionally biased region" description="Basic and acidic residues" evidence="3">
    <location>
        <begin position="114"/>
        <end position="135"/>
    </location>
</feature>
<dbReference type="SMART" id="SM00560">
    <property type="entry name" value="LamGL"/>
    <property type="match status" value="1"/>
</dbReference>
<proteinExistence type="predicted"/>
<dbReference type="InterPro" id="IPR006558">
    <property type="entry name" value="LamG-like"/>
</dbReference>
<keyword evidence="7" id="KW-1185">Reference proteome</keyword>